<dbReference type="HAMAP" id="MF_00158">
    <property type="entry name" value="PanC"/>
    <property type="match status" value="1"/>
</dbReference>
<dbReference type="NCBIfam" id="TIGR00018">
    <property type="entry name" value="panC"/>
    <property type="match status" value="1"/>
</dbReference>
<comment type="similarity">
    <text evidence="2 8">Belongs to the pantothenate synthetase family.</text>
</comment>
<dbReference type="NCBIfam" id="TIGR00125">
    <property type="entry name" value="cyt_tran_rel"/>
    <property type="match status" value="1"/>
</dbReference>
<evidence type="ECO:0000256" key="5">
    <source>
        <dbReference type="ARBA" id="ARBA00022741"/>
    </source>
</evidence>
<comment type="function">
    <text evidence="8">Catalyzes the condensation of pantoate with beta-alanine in an ATP-dependent reaction via a pantoyl-adenylate intermediate.</text>
</comment>
<feature type="binding site" evidence="8">
    <location>
        <begin position="30"/>
        <end position="37"/>
    </location>
    <ligand>
        <name>ATP</name>
        <dbReference type="ChEBI" id="CHEBI:30616"/>
    </ligand>
</feature>
<dbReference type="Gene3D" id="3.40.50.620">
    <property type="entry name" value="HUPs"/>
    <property type="match status" value="1"/>
</dbReference>
<dbReference type="GO" id="GO:0004592">
    <property type="term" value="F:pantoate-beta-alanine ligase activity"/>
    <property type="evidence" value="ECO:0007669"/>
    <property type="project" value="UniProtKB-UniRule"/>
</dbReference>
<evidence type="ECO:0000256" key="2">
    <source>
        <dbReference type="ARBA" id="ARBA00009256"/>
    </source>
</evidence>
<dbReference type="GO" id="GO:0005829">
    <property type="term" value="C:cytosol"/>
    <property type="evidence" value="ECO:0007669"/>
    <property type="project" value="TreeGrafter"/>
</dbReference>
<comment type="pathway">
    <text evidence="1 8">Cofactor biosynthesis; (R)-pantothenate biosynthesis; (R)-pantothenate from (R)-pantoate and beta-alanine: step 1/1.</text>
</comment>
<comment type="subcellular location">
    <subcellularLocation>
        <location evidence="8">Cytoplasm</location>
    </subcellularLocation>
</comment>
<dbReference type="SUPFAM" id="SSF52374">
    <property type="entry name" value="Nucleotidylyl transferase"/>
    <property type="match status" value="1"/>
</dbReference>
<dbReference type="GO" id="GO:0015940">
    <property type="term" value="P:pantothenate biosynthetic process"/>
    <property type="evidence" value="ECO:0007669"/>
    <property type="project" value="UniProtKB-UniRule"/>
</dbReference>
<keyword evidence="5 8" id="KW-0547">Nucleotide-binding</keyword>
<evidence type="ECO:0000256" key="7">
    <source>
        <dbReference type="ARBA" id="ARBA00048258"/>
    </source>
</evidence>
<comment type="miscellaneous">
    <text evidence="8">The reaction proceeds by a bi uni uni bi ping pong mechanism.</text>
</comment>
<feature type="binding site" evidence="8">
    <location>
        <position position="61"/>
    </location>
    <ligand>
        <name>beta-alanine</name>
        <dbReference type="ChEBI" id="CHEBI:57966"/>
    </ligand>
</feature>
<reference evidence="9" key="1">
    <citation type="journal article" date="2012" name="Environ. Microbiol.">
        <title>Genomic content of uncultured Bacteroidetes from contrasting oceanic provinces in the North Atlantic Ocean.</title>
        <authorList>
            <person name="Gomez-Pereira P.R."/>
            <person name="Schuler M."/>
            <person name="Fuchs B.M."/>
            <person name="Bennke C."/>
            <person name="Teeling H."/>
            <person name="Waldmann J."/>
            <person name="Richter M."/>
            <person name="Barbe V."/>
            <person name="Bataille E."/>
            <person name="Glockner F.O."/>
            <person name="Amann R."/>
        </authorList>
    </citation>
    <scope>NUCLEOTIDE SEQUENCE</scope>
</reference>
<dbReference type="GO" id="GO:0005524">
    <property type="term" value="F:ATP binding"/>
    <property type="evidence" value="ECO:0007669"/>
    <property type="project" value="UniProtKB-KW"/>
</dbReference>
<feature type="binding site" evidence="8">
    <location>
        <position position="61"/>
    </location>
    <ligand>
        <name>(R)-pantoate</name>
        <dbReference type="ChEBI" id="CHEBI:15980"/>
    </ligand>
</feature>
<name>H6RHE6_9BACT</name>
<dbReference type="Gene3D" id="3.30.1300.10">
    <property type="entry name" value="Pantoate-beta-alanine ligase, C-terminal domain"/>
    <property type="match status" value="1"/>
</dbReference>
<keyword evidence="3 8" id="KW-0436">Ligase</keyword>
<dbReference type="PANTHER" id="PTHR21299">
    <property type="entry name" value="CYTIDYLATE KINASE/PANTOATE-BETA-ALANINE LIGASE"/>
    <property type="match status" value="1"/>
</dbReference>
<feature type="active site" description="Proton donor" evidence="8">
    <location>
        <position position="37"/>
    </location>
</feature>
<evidence type="ECO:0000256" key="3">
    <source>
        <dbReference type="ARBA" id="ARBA00022598"/>
    </source>
</evidence>
<proteinExistence type="inferred from homology"/>
<sequence length="282" mass="30303">MVLLHSLEELHAWQRDNAWASRQTGFVPTMGALHEGHASLIGLAAERCELVVVSVLVNPTQFNEKDDFESYPRTLDRDAAFAANAGADAVFAPSAEDLYGGVPSAPSVDWGSLTHAYEGAHRPGHFDGVVAVVDLLFAAVRPSLSVFGEKDLQQVAVVKRLARERHPNLEVVVGALVRDDHGLALSSRNARLDQEGLVTARRLSRTLREMQDACANGGDVAEALTAGREALDDTPGITLEYLDVVDAQSFEPSRGAFDQGAHVVVAAHVQGVRLIDNASLRT</sequence>
<dbReference type="InterPro" id="IPR042176">
    <property type="entry name" value="Pantoate_ligase_C"/>
</dbReference>
<accession>H6RHE6</accession>
<dbReference type="Pfam" id="PF02569">
    <property type="entry name" value="Pantoate_ligase"/>
    <property type="match status" value="1"/>
</dbReference>
<dbReference type="InterPro" id="IPR004821">
    <property type="entry name" value="Cyt_trans-like"/>
</dbReference>
<dbReference type="InterPro" id="IPR003721">
    <property type="entry name" value="Pantoate_ligase"/>
</dbReference>
<dbReference type="InterPro" id="IPR014729">
    <property type="entry name" value="Rossmann-like_a/b/a_fold"/>
</dbReference>
<keyword evidence="8" id="KW-0963">Cytoplasm</keyword>
<dbReference type="PANTHER" id="PTHR21299:SF1">
    <property type="entry name" value="PANTOATE--BETA-ALANINE LIGASE"/>
    <property type="match status" value="1"/>
</dbReference>
<protein>
    <recommendedName>
        <fullName evidence="8">Pantothenate synthetase</fullName>
        <shortName evidence="8">PS</shortName>
        <ecNumber evidence="8">6.3.2.1</ecNumber>
    </recommendedName>
    <alternativeName>
        <fullName evidence="8">Pantoate--beta-alanine ligase</fullName>
    </alternativeName>
    <alternativeName>
        <fullName evidence="8">Pantoate-activating enzyme</fullName>
    </alternativeName>
</protein>
<evidence type="ECO:0000256" key="8">
    <source>
        <dbReference type="HAMAP-Rule" id="MF_00158"/>
    </source>
</evidence>
<evidence type="ECO:0000256" key="4">
    <source>
        <dbReference type="ARBA" id="ARBA00022655"/>
    </source>
</evidence>
<evidence type="ECO:0000256" key="1">
    <source>
        <dbReference type="ARBA" id="ARBA00004990"/>
    </source>
</evidence>
<keyword evidence="4 8" id="KW-0566">Pantothenate biosynthesis</keyword>
<keyword evidence="6 8" id="KW-0067">ATP-binding</keyword>
<dbReference type="UniPathway" id="UPA00028">
    <property type="reaction ID" value="UER00005"/>
</dbReference>
<dbReference type="EC" id="6.3.2.1" evidence="8"/>
<feature type="binding site" evidence="8">
    <location>
        <begin position="148"/>
        <end position="151"/>
    </location>
    <ligand>
        <name>ATP</name>
        <dbReference type="ChEBI" id="CHEBI:30616"/>
    </ligand>
</feature>
<feature type="binding site" evidence="8">
    <location>
        <position position="154"/>
    </location>
    <ligand>
        <name>(R)-pantoate</name>
        <dbReference type="ChEBI" id="CHEBI:15980"/>
    </ligand>
</feature>
<reference evidence="9" key="2">
    <citation type="submission" date="2012-02" db="EMBL/GenBank/DDBJ databases">
        <authorList>
            <person name="Genoscope - CEA"/>
        </authorList>
    </citation>
    <scope>NUCLEOTIDE SEQUENCE</scope>
</reference>
<evidence type="ECO:0000256" key="6">
    <source>
        <dbReference type="ARBA" id="ARBA00022840"/>
    </source>
</evidence>
<gene>
    <name evidence="8" type="primary">panC</name>
    <name evidence="9" type="ORF">VIS_S18DCB90021</name>
</gene>
<dbReference type="AlphaFoldDB" id="H6RHE6"/>
<dbReference type="EMBL" id="FO117608">
    <property type="protein sequence ID" value="CCG00457.1"/>
    <property type="molecule type" value="Genomic_DNA"/>
</dbReference>
<evidence type="ECO:0000313" key="9">
    <source>
        <dbReference type="EMBL" id="CCG00457.1"/>
    </source>
</evidence>
<feature type="binding site" evidence="8">
    <location>
        <begin position="185"/>
        <end position="188"/>
    </location>
    <ligand>
        <name>ATP</name>
        <dbReference type="ChEBI" id="CHEBI:30616"/>
    </ligand>
</feature>
<feature type="binding site" evidence="8">
    <location>
        <position position="177"/>
    </location>
    <ligand>
        <name>ATP</name>
        <dbReference type="ChEBI" id="CHEBI:30616"/>
    </ligand>
</feature>
<comment type="catalytic activity">
    <reaction evidence="7 8">
        <text>(R)-pantoate + beta-alanine + ATP = (R)-pantothenate + AMP + diphosphate + H(+)</text>
        <dbReference type="Rhea" id="RHEA:10912"/>
        <dbReference type="ChEBI" id="CHEBI:15378"/>
        <dbReference type="ChEBI" id="CHEBI:15980"/>
        <dbReference type="ChEBI" id="CHEBI:29032"/>
        <dbReference type="ChEBI" id="CHEBI:30616"/>
        <dbReference type="ChEBI" id="CHEBI:33019"/>
        <dbReference type="ChEBI" id="CHEBI:57966"/>
        <dbReference type="ChEBI" id="CHEBI:456215"/>
        <dbReference type="EC" id="6.3.2.1"/>
    </reaction>
</comment>
<organism evidence="9">
    <name type="scientific">uncultured Flavobacteriia bacterium</name>
    <dbReference type="NCBI Taxonomy" id="212695"/>
    <lineage>
        <taxon>Bacteria</taxon>
        <taxon>Pseudomonadati</taxon>
        <taxon>Bacteroidota</taxon>
        <taxon>Flavobacteriia</taxon>
        <taxon>environmental samples</taxon>
    </lineage>
</organism>
<comment type="subunit">
    <text evidence="8">Homodimer.</text>
</comment>